<feature type="domain" description="Glycoside-hydrolase family GH114 TIM-barrel" evidence="1">
    <location>
        <begin position="10"/>
        <end position="226"/>
    </location>
</feature>
<dbReference type="InterPro" id="IPR013785">
    <property type="entry name" value="Aldolase_TIM"/>
</dbReference>
<dbReference type="SUPFAM" id="SSF51445">
    <property type="entry name" value="(Trans)glycosidases"/>
    <property type="match status" value="1"/>
</dbReference>
<evidence type="ECO:0000313" key="3">
    <source>
        <dbReference type="Proteomes" id="UP000614741"/>
    </source>
</evidence>
<comment type="caution">
    <text evidence="2">The sequence shown here is derived from an EMBL/GenBank/DDBJ whole genome shotgun (WGS) entry which is preliminary data.</text>
</comment>
<dbReference type="EMBL" id="BONP01000021">
    <property type="protein sequence ID" value="GIG41161.1"/>
    <property type="molecule type" value="Genomic_DNA"/>
</dbReference>
<dbReference type="InterPro" id="IPR017853">
    <property type="entry name" value="GH"/>
</dbReference>
<dbReference type="PANTHER" id="PTHR35273:SF2">
    <property type="entry name" value="ALPHA-GALACTOSIDASE"/>
    <property type="match status" value="1"/>
</dbReference>
<accession>A0ABQ4DP85</accession>
<evidence type="ECO:0000259" key="1">
    <source>
        <dbReference type="Pfam" id="PF03537"/>
    </source>
</evidence>
<sequence>MTLPPAGARFEYQIGGADAPAADTQVVIRDSTAAPTGRYDICYVNGFQTQPGETARLLRESPELVLHRNGKPVQDAGWPDEVLYDITTPALRTRVAERIGAVIASCAAAGFDAVEIDNLDSYTRSGGLITPEHTLAYTGLLVDRAHSLGLAFAQKNTAELVREVRALGADLVVAEECQEWKECHVYTRVYPVVLDIEYQRAAFDAACAVQRSTARDPRLSVILRDYGVSPRGARGAVHGTC</sequence>
<reference evidence="2 3" key="1">
    <citation type="submission" date="2021-01" db="EMBL/GenBank/DDBJ databases">
        <title>Whole genome shotgun sequence of Cellulomonas phragmiteti NBRC 110785.</title>
        <authorList>
            <person name="Komaki H."/>
            <person name="Tamura T."/>
        </authorList>
    </citation>
    <scope>NUCLEOTIDE SEQUENCE [LARGE SCALE GENOMIC DNA]</scope>
    <source>
        <strain evidence="2 3">NBRC 110785</strain>
    </source>
</reference>
<evidence type="ECO:0000313" key="2">
    <source>
        <dbReference type="EMBL" id="GIG41161.1"/>
    </source>
</evidence>
<dbReference type="Pfam" id="PF03537">
    <property type="entry name" value="Glyco_hydro_114"/>
    <property type="match status" value="1"/>
</dbReference>
<dbReference type="Proteomes" id="UP000614741">
    <property type="component" value="Unassembled WGS sequence"/>
</dbReference>
<keyword evidence="3" id="KW-1185">Reference proteome</keyword>
<organism evidence="2 3">
    <name type="scientific">Cellulomonas phragmiteti</name>
    <dbReference type="NCBI Taxonomy" id="478780"/>
    <lineage>
        <taxon>Bacteria</taxon>
        <taxon>Bacillati</taxon>
        <taxon>Actinomycetota</taxon>
        <taxon>Actinomycetes</taxon>
        <taxon>Micrococcales</taxon>
        <taxon>Cellulomonadaceae</taxon>
        <taxon>Cellulomonas</taxon>
    </lineage>
</organism>
<dbReference type="Gene3D" id="3.20.20.70">
    <property type="entry name" value="Aldolase class I"/>
    <property type="match status" value="1"/>
</dbReference>
<proteinExistence type="predicted"/>
<dbReference type="InterPro" id="IPR004352">
    <property type="entry name" value="GH114_TIM-barrel"/>
</dbReference>
<protein>
    <recommendedName>
        <fullName evidence="1">Glycoside-hydrolase family GH114 TIM-barrel domain-containing protein</fullName>
    </recommendedName>
</protein>
<dbReference type="PANTHER" id="PTHR35273">
    <property type="entry name" value="ALPHA-1,4 POLYGALACTOSAMINIDASE, PUTATIVE (AFU_ORTHOLOGUE AFUA_3G07890)-RELATED"/>
    <property type="match status" value="1"/>
</dbReference>
<name>A0ABQ4DP85_9CELL</name>
<gene>
    <name evidence="2" type="ORF">Cph01nite_29230</name>
</gene>